<protein>
    <recommendedName>
        <fullName evidence="3">DNA-directed RNA polymerase subunit Rpo6</fullName>
        <ecNumber evidence="3">2.7.7.6</ecNumber>
    </recommendedName>
    <alternativeName>
        <fullName evidence="3">DNA-directed RNA polymerase subunit K</fullName>
    </alternativeName>
</protein>
<dbReference type="HAMAP" id="MF_00192">
    <property type="entry name" value="RNApol_arch_Rpo6"/>
    <property type="match status" value="1"/>
</dbReference>
<evidence type="ECO:0000313" key="20">
    <source>
        <dbReference type="Proteomes" id="UP000267993"/>
    </source>
</evidence>
<reference evidence="19" key="3">
    <citation type="submission" date="2016-04" db="EMBL/GenBank/DDBJ databases">
        <authorList>
            <person name="Shah S.A."/>
            <person name="Garrett R.A."/>
        </authorList>
    </citation>
    <scope>NUCLEOTIDE SEQUENCE [LARGE SCALE GENOMIC DNA]</scope>
    <source>
        <strain evidence="19">ATCC 35091 / DSM 1616 / JCM 8930 / NBRC 15331 / P1</strain>
    </source>
</reference>
<dbReference type="Proteomes" id="UP000273194">
    <property type="component" value="Chromosome"/>
</dbReference>
<keyword evidence="3" id="KW-0548">Nucleotidyltransferase</keyword>
<evidence type="ECO:0000313" key="4">
    <source>
        <dbReference type="EMBL" id="AKA74141.1"/>
    </source>
</evidence>
<evidence type="ECO:0000256" key="1">
    <source>
        <dbReference type="ARBA" id="ARBA00022478"/>
    </source>
</evidence>
<evidence type="ECO:0000313" key="15">
    <source>
        <dbReference type="EMBL" id="SAI84497.1"/>
    </source>
</evidence>
<evidence type="ECO:0000313" key="25">
    <source>
        <dbReference type="Proteomes" id="UP000278715"/>
    </source>
</evidence>
<dbReference type="Pfam" id="PF01192">
    <property type="entry name" value="RNA_pol_Rpb6"/>
    <property type="match status" value="1"/>
</dbReference>
<keyword evidence="3" id="KW-0808">Transferase</keyword>
<keyword evidence="1 3" id="KW-0240">DNA-directed RNA polymerase</keyword>
<dbReference type="EMBL" id="CP033235">
    <property type="protein sequence ID" value="AZF68620.1"/>
    <property type="molecule type" value="Genomic_DNA"/>
</dbReference>
<comment type="function">
    <text evidence="3">DNA-dependent RNA polymerase (RNAP) catalyzes the transcription of DNA into RNA using the four ribonucleoside triphosphates as substrates.</text>
</comment>
<comment type="catalytic activity">
    <reaction evidence="3">
        <text>RNA(n) + a ribonucleoside 5'-triphosphate = RNA(n+1) + diphosphate</text>
        <dbReference type="Rhea" id="RHEA:21248"/>
        <dbReference type="Rhea" id="RHEA-COMP:14527"/>
        <dbReference type="Rhea" id="RHEA-COMP:17342"/>
        <dbReference type="ChEBI" id="CHEBI:33019"/>
        <dbReference type="ChEBI" id="CHEBI:61557"/>
        <dbReference type="ChEBI" id="CHEBI:140395"/>
        <dbReference type="EC" id="2.7.7.6"/>
    </reaction>
</comment>
<keyword evidence="2 3" id="KW-0804">Transcription</keyword>
<dbReference type="EMBL" id="CP011055">
    <property type="protein sequence ID" value="AKA74141.1"/>
    <property type="molecule type" value="Genomic_DNA"/>
</dbReference>
<gene>
    <name evidence="3" type="primary">rpo6</name>
    <name evidence="3" type="synonym">rpoK</name>
    <name evidence="14" type="ORF">HFC64_15805</name>
    <name evidence="15" type="ORF">SSOP1_0943</name>
    <name evidence="6" type="ORF">SULA_1919</name>
    <name evidence="4" type="ORF">SULB_1920</name>
    <name evidence="5" type="ORF">SULC_1918</name>
    <name evidence="7" type="ORF">SULG_09650</name>
    <name evidence="8" type="ORF">SULH_09650</name>
    <name evidence="9" type="ORF">SULI_09650</name>
    <name evidence="10" type="ORF">SULM_09640</name>
    <name evidence="11" type="ORF">SULN_09640</name>
    <name evidence="12" type="ORF">SULO_09650</name>
    <name evidence="13" type="ORF">SULZ_09575</name>
</gene>
<comment type="subunit">
    <text evidence="3">Part of the RNA polymerase complex.</text>
</comment>
<dbReference type="EMBL" id="LT549890">
    <property type="protein sequence ID" value="SAI84497.1"/>
    <property type="molecule type" value="Genomic_DNA"/>
</dbReference>
<dbReference type="InterPro" id="IPR006111">
    <property type="entry name" value="Rpo6/Rpb6"/>
</dbReference>
<dbReference type="GO" id="GO:0005737">
    <property type="term" value="C:cytoplasm"/>
    <property type="evidence" value="ECO:0007669"/>
    <property type="project" value="UniProtKB-SubCell"/>
</dbReference>
<dbReference type="EMBL" id="CP033238">
    <property type="protein sequence ID" value="AZF76483.1"/>
    <property type="molecule type" value="Genomic_DNA"/>
</dbReference>
<evidence type="ECO:0000313" key="17">
    <source>
        <dbReference type="Proteomes" id="UP000033085"/>
    </source>
</evidence>
<dbReference type="GO" id="GO:0042797">
    <property type="term" value="P:tRNA transcription by RNA polymerase III"/>
    <property type="evidence" value="ECO:0007669"/>
    <property type="project" value="TreeGrafter"/>
</dbReference>
<dbReference type="EMBL" id="CP033239">
    <property type="protein sequence ID" value="AZF79092.1"/>
    <property type="molecule type" value="Genomic_DNA"/>
</dbReference>
<evidence type="ECO:0000313" key="7">
    <source>
        <dbReference type="EMBL" id="AZF68620.1"/>
    </source>
</evidence>
<dbReference type="NCBIfam" id="NF002207">
    <property type="entry name" value="PRK01099.1-2"/>
    <property type="match status" value="1"/>
</dbReference>
<dbReference type="Proteomes" id="UP000278715">
    <property type="component" value="Chromosome"/>
</dbReference>
<dbReference type="PROSITE" id="PS01111">
    <property type="entry name" value="RNA_POL_K_14KD"/>
    <property type="match status" value="1"/>
</dbReference>
<evidence type="ECO:0000313" key="23">
    <source>
        <dbReference type="Proteomes" id="UP000273443"/>
    </source>
</evidence>
<evidence type="ECO:0000313" key="18">
    <source>
        <dbReference type="Proteomes" id="UP000033106"/>
    </source>
</evidence>
<dbReference type="PATRIC" id="fig|2287.6.peg.1972"/>
<dbReference type="Proteomes" id="UP000033057">
    <property type="component" value="Chromosome"/>
</dbReference>
<evidence type="ECO:0000313" key="6">
    <source>
        <dbReference type="EMBL" id="AKA79532.1"/>
    </source>
</evidence>
<evidence type="ECO:0000313" key="13">
    <source>
        <dbReference type="EMBL" id="AZF84272.1"/>
    </source>
</evidence>
<evidence type="ECO:0000313" key="16">
    <source>
        <dbReference type="Proteomes" id="UP000033057"/>
    </source>
</evidence>
<evidence type="ECO:0000313" key="9">
    <source>
        <dbReference type="EMBL" id="AZF73860.1"/>
    </source>
</evidence>
<evidence type="ECO:0000313" key="5">
    <source>
        <dbReference type="EMBL" id="AKA76839.1"/>
    </source>
</evidence>
<evidence type="ECO:0000313" key="22">
    <source>
        <dbReference type="Proteomes" id="UP000273194"/>
    </source>
</evidence>
<reference evidence="16 17" key="1">
    <citation type="journal article" date="2015" name="Genome Announc.">
        <title>Complete Genome Sequence of Sulfolobus solfataricus Strain 98/2 and Evolved Derivatives.</title>
        <authorList>
            <person name="McCarthy S."/>
            <person name="Gradnigo J."/>
            <person name="Johnson T."/>
            <person name="Payne S."/>
            <person name="Lipzen A."/>
            <person name="Martin J."/>
            <person name="Schackwitz W."/>
            <person name="Moriyama E."/>
            <person name="Blum P."/>
        </authorList>
    </citation>
    <scope>NUCLEOTIDE SEQUENCE [LARGE SCALE GENOMIC DNA]</scope>
    <source>
        <strain evidence="16">98/2 SULC</strain>
        <strain evidence="4">SARC-B</strain>
        <strain evidence="5">SARC-C</strain>
        <strain evidence="6 18">SULA</strain>
        <strain evidence="17">SULB</strain>
    </source>
</reference>
<dbReference type="GO" id="GO:0003899">
    <property type="term" value="F:DNA-directed RNA polymerase activity"/>
    <property type="evidence" value="ECO:0007669"/>
    <property type="project" value="UniProtKB-UniRule"/>
</dbReference>
<organism evidence="4 17">
    <name type="scientific">Saccharolobus solfataricus</name>
    <name type="common">Sulfolobus solfataricus</name>
    <dbReference type="NCBI Taxonomy" id="2287"/>
    <lineage>
        <taxon>Archaea</taxon>
        <taxon>Thermoproteota</taxon>
        <taxon>Thermoprotei</taxon>
        <taxon>Sulfolobales</taxon>
        <taxon>Sulfolobaceae</taxon>
        <taxon>Saccharolobus</taxon>
    </lineage>
</organism>
<evidence type="ECO:0000313" key="11">
    <source>
        <dbReference type="EMBL" id="AZF79092.1"/>
    </source>
</evidence>
<reference evidence="20 21" key="4">
    <citation type="journal article" date="2018" name="Proc. Natl. Acad. Sci. U.S.A.">
        <title>Nonmutational mechanism of inheritance in the Archaeon Sulfolobus solfataricus.</title>
        <authorList>
            <person name="Payne S."/>
            <person name="McCarthy S."/>
            <person name="Johnson T."/>
            <person name="North E."/>
            <person name="Blum P."/>
        </authorList>
    </citation>
    <scope>NUCLEOTIDE SEQUENCE [LARGE SCALE GENOMIC DNA]</scope>
    <source>
        <strain evidence="8 20">SARC-H</strain>
        <strain evidence="9 24">SARC-I</strain>
        <strain evidence="11 25">SARC-N</strain>
        <strain evidence="12 26">SARC-O</strain>
        <strain evidence="13 21">SUL120</strain>
        <strain evidence="7 22">SULG</strain>
        <strain evidence="10 23">SULM</strain>
    </source>
</reference>
<evidence type="ECO:0000313" key="10">
    <source>
        <dbReference type="EMBL" id="AZF76483.1"/>
    </source>
</evidence>
<evidence type="ECO:0000313" key="14">
    <source>
        <dbReference type="EMBL" id="QPG51091.1"/>
    </source>
</evidence>
<reference evidence="15" key="2">
    <citation type="submission" date="2016-04" db="EMBL/GenBank/DDBJ databases">
        <authorList>
            <person name="Evans L.H."/>
            <person name="Alamgir A."/>
            <person name="Owens N."/>
            <person name="Weber N.D."/>
            <person name="Virtaneva K."/>
            <person name="Barbian K."/>
            <person name="Babar A."/>
            <person name="Rosenke K."/>
        </authorList>
    </citation>
    <scope>NUCLEOTIDE SEQUENCE</scope>
    <source>
        <strain evidence="15">P1</strain>
    </source>
</reference>
<dbReference type="Proteomes" id="UP000033085">
    <property type="component" value="Chromosome"/>
</dbReference>
<sequence>MGLERDEILSQDLHFNEVFISLWQNRLTRYEIARVISARALQLAMGAPALIDINNLSSTDVISIAEEEFRRGVLPITIRRRLPNGKIILLSLRKS</sequence>
<dbReference type="KEGG" id="ssoa:SULA_1919"/>
<dbReference type="KEGG" id="ssof:SULC_1918"/>
<dbReference type="EMBL" id="CP050869">
    <property type="protein sequence ID" value="QPG51091.1"/>
    <property type="molecule type" value="Genomic_DNA"/>
</dbReference>
<dbReference type="NCBIfam" id="NF002209">
    <property type="entry name" value="PRK01099.1-4"/>
    <property type="match status" value="1"/>
</dbReference>
<dbReference type="GeneID" id="44129837"/>
<dbReference type="Proteomes" id="UP000033106">
    <property type="component" value="Chromosome"/>
</dbReference>
<dbReference type="SMR" id="A0A0E3GTN7"/>
<evidence type="ECO:0000313" key="12">
    <source>
        <dbReference type="EMBL" id="AZF81696.1"/>
    </source>
</evidence>
<dbReference type="OMA" id="KIGPPWL"/>
<dbReference type="EMBL" id="CP033237">
    <property type="protein sequence ID" value="AZF73860.1"/>
    <property type="molecule type" value="Genomic_DNA"/>
</dbReference>
<dbReference type="SUPFAM" id="SSF63562">
    <property type="entry name" value="RPB6/omega subunit-like"/>
    <property type="match status" value="1"/>
</dbReference>
<dbReference type="Proteomes" id="UP000076770">
    <property type="component" value="Chromosome i"/>
</dbReference>
<dbReference type="PANTHER" id="PTHR47227:SF5">
    <property type="entry name" value="DNA-DIRECTED RNA POLYMERASES I, II, AND III SUBUNIT RPABC2"/>
    <property type="match status" value="1"/>
</dbReference>
<dbReference type="GO" id="GO:0003677">
    <property type="term" value="F:DNA binding"/>
    <property type="evidence" value="ECO:0007669"/>
    <property type="project" value="UniProtKB-UniRule"/>
</dbReference>
<dbReference type="Proteomes" id="UP000275843">
    <property type="component" value="Chromosome"/>
</dbReference>
<dbReference type="Gene3D" id="3.90.940.10">
    <property type="match status" value="1"/>
</dbReference>
<evidence type="ECO:0000313" key="21">
    <source>
        <dbReference type="Proteomes" id="UP000269431"/>
    </source>
</evidence>
<name>A0A0E3GTN7_SACSO</name>
<dbReference type="Proteomes" id="UP000282269">
    <property type="component" value="Chromosome"/>
</dbReference>
<dbReference type="EMBL" id="CP011056">
    <property type="protein sequence ID" value="AKA76839.1"/>
    <property type="molecule type" value="Genomic_DNA"/>
</dbReference>
<dbReference type="GeneID" id="1455156"/>
<dbReference type="OrthoDB" id="10567at2157"/>
<dbReference type="InterPro" id="IPR036161">
    <property type="entry name" value="RPB6/omega-like_sf"/>
</dbReference>
<keyword evidence="3" id="KW-0963">Cytoplasm</keyword>
<dbReference type="EMBL" id="CP011057">
    <property type="protein sequence ID" value="AKA79532.1"/>
    <property type="molecule type" value="Genomic_DNA"/>
</dbReference>
<reference evidence="4" key="5">
    <citation type="submission" date="2018-10" db="EMBL/GenBank/DDBJ databases">
        <authorList>
            <person name="McCarthy S."/>
            <person name="Gradnigo J."/>
            <person name="Johnson T."/>
            <person name="Payne S."/>
            <person name="Lipzen A."/>
            <person name="Schackwitz W."/>
            <person name="Martin J."/>
            <person name="Moriyama E."/>
            <person name="Blum P."/>
        </authorList>
    </citation>
    <scope>NUCLEOTIDE SEQUENCE</scope>
    <source>
        <strain evidence="4">SARC-B</strain>
        <strain evidence="5">SARC-C</strain>
        <strain evidence="6">SULA</strain>
    </source>
</reference>
<evidence type="ECO:0000256" key="3">
    <source>
        <dbReference type="HAMAP-Rule" id="MF_00192"/>
    </source>
</evidence>
<dbReference type="AlphaFoldDB" id="A0A0E3GTN7"/>
<dbReference type="Proteomes" id="UP000267993">
    <property type="component" value="Chromosome"/>
</dbReference>
<accession>A0A0E3GTN7</accession>
<dbReference type="GO" id="GO:0006360">
    <property type="term" value="P:transcription by RNA polymerase I"/>
    <property type="evidence" value="ECO:0007669"/>
    <property type="project" value="TreeGrafter"/>
</dbReference>
<dbReference type="EC" id="2.7.7.6" evidence="3"/>
<proteinExistence type="inferred from homology"/>
<dbReference type="Proteomes" id="UP000269431">
    <property type="component" value="Chromosome"/>
</dbReference>
<dbReference type="SMART" id="SM01409">
    <property type="entry name" value="RNA_pol_Rpb6"/>
    <property type="match status" value="1"/>
</dbReference>
<reference evidence="14 27" key="6">
    <citation type="journal article" date="2020" name="Nat. Commun.">
        <title>The structures of two archaeal type IV pili illuminate evolutionary relationships.</title>
        <authorList>
            <person name="Wang F."/>
            <person name="Baquero D.P."/>
            <person name="Su Z."/>
            <person name="Beltran L.C."/>
            <person name="Prangishvili D."/>
            <person name="Krupovic M."/>
            <person name="Egelman E.H."/>
        </authorList>
    </citation>
    <scope>NUCLEOTIDE SEQUENCE [LARGE SCALE GENOMIC DNA]</scope>
    <source>
        <strain evidence="14 27">POZ149</strain>
    </source>
</reference>
<dbReference type="GO" id="GO:0000428">
    <property type="term" value="C:DNA-directed RNA polymerase complex"/>
    <property type="evidence" value="ECO:0007669"/>
    <property type="project" value="UniProtKB-KW"/>
</dbReference>
<comment type="subcellular location">
    <subcellularLocation>
        <location evidence="3">Cytoplasm</location>
    </subcellularLocation>
</comment>
<dbReference type="Proteomes" id="UP000594632">
    <property type="component" value="Chromosome"/>
</dbReference>
<dbReference type="EMBL" id="CP033241">
    <property type="protein sequence ID" value="AZF84272.1"/>
    <property type="molecule type" value="Genomic_DNA"/>
</dbReference>
<dbReference type="InterPro" id="IPR020708">
    <property type="entry name" value="DNA-dir_RNA_polK_14-18kDa_CS"/>
</dbReference>
<evidence type="ECO:0000313" key="27">
    <source>
        <dbReference type="Proteomes" id="UP000594632"/>
    </source>
</evidence>
<evidence type="ECO:0000313" key="24">
    <source>
        <dbReference type="Proteomes" id="UP000275843"/>
    </source>
</evidence>
<dbReference type="PANTHER" id="PTHR47227">
    <property type="entry name" value="DNA-DIRECTED RNA POLYMERASE SUBUNIT K"/>
    <property type="match status" value="1"/>
</dbReference>
<evidence type="ECO:0000313" key="8">
    <source>
        <dbReference type="EMBL" id="AZF71240.1"/>
    </source>
</evidence>
<evidence type="ECO:0000313" key="19">
    <source>
        <dbReference type="Proteomes" id="UP000076770"/>
    </source>
</evidence>
<evidence type="ECO:0000256" key="2">
    <source>
        <dbReference type="ARBA" id="ARBA00023163"/>
    </source>
</evidence>
<dbReference type="EMBL" id="CP033236">
    <property type="protein sequence ID" value="AZF71240.1"/>
    <property type="molecule type" value="Genomic_DNA"/>
</dbReference>
<evidence type="ECO:0000313" key="26">
    <source>
        <dbReference type="Proteomes" id="UP000282269"/>
    </source>
</evidence>
<dbReference type="EMBL" id="CP033240">
    <property type="protein sequence ID" value="AZF81696.1"/>
    <property type="molecule type" value="Genomic_DNA"/>
</dbReference>
<dbReference type="NCBIfam" id="NF002208">
    <property type="entry name" value="PRK01099.1-3"/>
    <property type="match status" value="1"/>
</dbReference>
<comment type="similarity">
    <text evidence="3">Belongs to the archaeal Rpo6/eukaryotic RPB6 RNA polymerase subunit family.</text>
</comment>
<dbReference type="RefSeq" id="WP_009992332.1">
    <property type="nucleotide sequence ID" value="NZ_CP011055.2"/>
</dbReference>
<dbReference type="InterPro" id="IPR006110">
    <property type="entry name" value="Pol_omega/Rpo6/RPB6"/>
</dbReference>
<dbReference type="KEGG" id="ssol:SULB_1920"/>
<dbReference type="Proteomes" id="UP000273443">
    <property type="component" value="Chromosome"/>
</dbReference>
<dbReference type="GO" id="GO:0006366">
    <property type="term" value="P:transcription by RNA polymerase II"/>
    <property type="evidence" value="ECO:0007669"/>
    <property type="project" value="TreeGrafter"/>
</dbReference>